<comment type="caution">
    <text evidence="4">The sequence shown here is derived from an EMBL/GenBank/DDBJ whole genome shotgun (WGS) entry which is preliminary data.</text>
</comment>
<evidence type="ECO:0000256" key="2">
    <source>
        <dbReference type="SAM" id="Phobius"/>
    </source>
</evidence>
<feature type="transmembrane region" description="Helical" evidence="2">
    <location>
        <begin position="12"/>
        <end position="31"/>
    </location>
</feature>
<feature type="compositionally biased region" description="Low complexity" evidence="1">
    <location>
        <begin position="118"/>
        <end position="133"/>
    </location>
</feature>
<sequence length="133" mass="12795">MRGGGDRGSATVWATGAAAAVCVLLAGMLALGQAVGVRHRAGAAADLAALAAADSALEGERKACGRALRAAAANGARLARCTVRGEVSDVTVHVRAAGLLGVLPPAEVRSRAGPADVTGLTSPAGPTAPAGPP</sequence>
<feature type="region of interest" description="Disordered" evidence="1">
    <location>
        <begin position="112"/>
        <end position="133"/>
    </location>
</feature>
<dbReference type="InterPro" id="IPR021202">
    <property type="entry name" value="Rv3654c-like"/>
</dbReference>
<name>A0ABN3LKI2_9ACTN</name>
<proteinExistence type="predicted"/>
<reference evidence="4 5" key="1">
    <citation type="journal article" date="2019" name="Int. J. Syst. Evol. Microbiol.">
        <title>The Global Catalogue of Microorganisms (GCM) 10K type strain sequencing project: providing services to taxonomists for standard genome sequencing and annotation.</title>
        <authorList>
            <consortium name="The Broad Institute Genomics Platform"/>
            <consortium name="The Broad Institute Genome Sequencing Center for Infectious Disease"/>
            <person name="Wu L."/>
            <person name="Ma J."/>
        </authorList>
    </citation>
    <scope>NUCLEOTIDE SEQUENCE [LARGE SCALE GENOMIC DNA]</scope>
    <source>
        <strain evidence="4 5">JCM 6307</strain>
    </source>
</reference>
<dbReference type="Pfam" id="PF13400">
    <property type="entry name" value="Tad"/>
    <property type="match status" value="1"/>
</dbReference>
<dbReference type="Proteomes" id="UP001501358">
    <property type="component" value="Unassembled WGS sequence"/>
</dbReference>
<evidence type="ECO:0000259" key="3">
    <source>
        <dbReference type="Pfam" id="PF13400"/>
    </source>
</evidence>
<keyword evidence="2" id="KW-0472">Membrane</keyword>
<protein>
    <recommendedName>
        <fullName evidence="3">Putative Flp pilus-assembly TadG-like N-terminal domain-containing protein</fullName>
    </recommendedName>
</protein>
<evidence type="ECO:0000313" key="4">
    <source>
        <dbReference type="EMBL" id="GAA2484025.1"/>
    </source>
</evidence>
<accession>A0ABN3LKI2</accession>
<dbReference type="RefSeq" id="WP_344382828.1">
    <property type="nucleotide sequence ID" value="NZ_BAAATA010000009.1"/>
</dbReference>
<feature type="domain" description="Putative Flp pilus-assembly TadG-like N-terminal" evidence="3">
    <location>
        <begin position="8"/>
        <end position="54"/>
    </location>
</feature>
<keyword evidence="5" id="KW-1185">Reference proteome</keyword>
<evidence type="ECO:0000256" key="1">
    <source>
        <dbReference type="SAM" id="MobiDB-lite"/>
    </source>
</evidence>
<dbReference type="InterPro" id="IPR028087">
    <property type="entry name" value="Tad_N"/>
</dbReference>
<keyword evidence="2" id="KW-0812">Transmembrane</keyword>
<evidence type="ECO:0000313" key="5">
    <source>
        <dbReference type="Proteomes" id="UP001501358"/>
    </source>
</evidence>
<keyword evidence="2" id="KW-1133">Transmembrane helix</keyword>
<dbReference type="NCBIfam" id="TIGR03816">
    <property type="entry name" value="tadE_like_DECH"/>
    <property type="match status" value="1"/>
</dbReference>
<dbReference type="EMBL" id="BAAATA010000009">
    <property type="protein sequence ID" value="GAA2484025.1"/>
    <property type="molecule type" value="Genomic_DNA"/>
</dbReference>
<organism evidence="4 5">
    <name type="scientific">Streptomyces thermolineatus</name>
    <dbReference type="NCBI Taxonomy" id="44033"/>
    <lineage>
        <taxon>Bacteria</taxon>
        <taxon>Bacillati</taxon>
        <taxon>Actinomycetota</taxon>
        <taxon>Actinomycetes</taxon>
        <taxon>Kitasatosporales</taxon>
        <taxon>Streptomycetaceae</taxon>
        <taxon>Streptomyces</taxon>
    </lineage>
</organism>
<gene>
    <name evidence="4" type="ORF">GCM10010406_20370</name>
</gene>